<keyword evidence="3" id="KW-1185">Reference proteome</keyword>
<dbReference type="GO" id="GO:0006302">
    <property type="term" value="P:double-strand break repair"/>
    <property type="evidence" value="ECO:0007669"/>
    <property type="project" value="TreeGrafter"/>
</dbReference>
<feature type="domain" description="Endonuclease GajA/Old nuclease/RecF-like AAA" evidence="1">
    <location>
        <begin position="1"/>
        <end position="46"/>
    </location>
</feature>
<sequence>MNIKSIEINNYKSFKEEKNITYLEDSVTAVIGKNESGKSNFLEAIGSLHYYKKTKLIVK</sequence>
<dbReference type="SUPFAM" id="SSF52540">
    <property type="entry name" value="P-loop containing nucleoside triphosphate hydrolases"/>
    <property type="match status" value="1"/>
</dbReference>
<accession>A0A9X0Z0V2</accession>
<evidence type="ECO:0000313" key="3">
    <source>
        <dbReference type="Proteomes" id="UP001138793"/>
    </source>
</evidence>
<proteinExistence type="predicted"/>
<evidence type="ECO:0000259" key="1">
    <source>
        <dbReference type="Pfam" id="PF13175"/>
    </source>
</evidence>
<dbReference type="AlphaFoldDB" id="A0A9X0Z0V2"/>
<evidence type="ECO:0000313" key="2">
    <source>
        <dbReference type="EMBL" id="MBP2079619.1"/>
    </source>
</evidence>
<dbReference type="Gene3D" id="3.40.50.300">
    <property type="entry name" value="P-loop containing nucleotide triphosphate hydrolases"/>
    <property type="match status" value="1"/>
</dbReference>
<gene>
    <name evidence="2" type="ORF">J2Z64_003918</name>
</gene>
<dbReference type="OrthoDB" id="9810873at2"/>
<name>A0A9X0Z0V2_9BACI</name>
<organism evidence="2 3">
    <name type="scientific">Oceanobacillus polygoni</name>
    <dbReference type="NCBI Taxonomy" id="1235259"/>
    <lineage>
        <taxon>Bacteria</taxon>
        <taxon>Bacillati</taxon>
        <taxon>Bacillota</taxon>
        <taxon>Bacilli</taxon>
        <taxon>Bacillales</taxon>
        <taxon>Bacillaceae</taxon>
        <taxon>Oceanobacillus</taxon>
    </lineage>
</organism>
<dbReference type="PANTHER" id="PTHR32182:SF25">
    <property type="entry name" value="SLR1056 PROTEIN"/>
    <property type="match status" value="1"/>
</dbReference>
<dbReference type="EMBL" id="JAGGMB010000018">
    <property type="protein sequence ID" value="MBP2079619.1"/>
    <property type="molecule type" value="Genomic_DNA"/>
</dbReference>
<comment type="caution">
    <text evidence="2">The sequence shown here is derived from an EMBL/GenBank/DDBJ whole genome shotgun (WGS) entry which is preliminary data.</text>
</comment>
<dbReference type="InterPro" id="IPR041685">
    <property type="entry name" value="AAA_GajA/Old/RecF-like"/>
</dbReference>
<dbReference type="RefSeq" id="WP_149472829.1">
    <property type="nucleotide sequence ID" value="NZ_JAGGMB010000018.1"/>
</dbReference>
<dbReference type="Proteomes" id="UP001138793">
    <property type="component" value="Unassembled WGS sequence"/>
</dbReference>
<protein>
    <submittedName>
        <fullName evidence="2">Chromosome segregation ATPase</fullName>
    </submittedName>
</protein>
<dbReference type="InterPro" id="IPR027417">
    <property type="entry name" value="P-loop_NTPase"/>
</dbReference>
<dbReference type="GO" id="GO:0000731">
    <property type="term" value="P:DNA synthesis involved in DNA repair"/>
    <property type="evidence" value="ECO:0007669"/>
    <property type="project" value="TreeGrafter"/>
</dbReference>
<dbReference type="PANTHER" id="PTHR32182">
    <property type="entry name" value="DNA REPLICATION AND REPAIR PROTEIN RECF"/>
    <property type="match status" value="1"/>
</dbReference>
<dbReference type="Pfam" id="PF13175">
    <property type="entry name" value="AAA_15"/>
    <property type="match status" value="1"/>
</dbReference>
<reference evidence="2" key="1">
    <citation type="submission" date="2021-03" db="EMBL/GenBank/DDBJ databases">
        <title>Genomic Encyclopedia of Type Strains, Phase IV (KMG-IV): sequencing the most valuable type-strain genomes for metagenomic binning, comparative biology and taxonomic classification.</title>
        <authorList>
            <person name="Goeker M."/>
        </authorList>
    </citation>
    <scope>NUCLEOTIDE SEQUENCE</scope>
    <source>
        <strain evidence="2">DSM 107338</strain>
    </source>
</reference>